<comment type="caution">
    <text evidence="2">The sequence shown here is derived from an EMBL/GenBank/DDBJ whole genome shotgun (WGS) entry which is preliminary data.</text>
</comment>
<feature type="region of interest" description="Disordered" evidence="1">
    <location>
        <begin position="192"/>
        <end position="223"/>
    </location>
</feature>
<dbReference type="AlphaFoldDB" id="A0A7C9LCH4"/>
<sequence>MAKIVSFTKSPAPSSRQARGHALDGFVDDGDLLEFSRPEGTQTQSAHPTSLFSSDWSNQELADLYRAHSLIQSAQPGLECDRGISDEGDPWFLIGDEKGDVLVHICRIKGTYILDSVALPKALHGKDFNALIEDFLTTVTGEQAKDAEAAQEPANVVRLARGGTVCLHPSMMIAALVWTLLMNADELTLPPSTGSNHKGLDQGQDRSQDTAQSDSEGGGVLADMPAPAAFNETLIKSEKVDIGADDLSGDLSTRAMITQIAQRDEKQLHVSAYSHALTTIAIAAGFYASADATDTFWKSTPADADTPASLGEIETREAQDQSTPLDHLSDALALLNSVVDLVVTESHADYAAANRTPDDESANALIPEDTGVMDASIGQQMLTMASEVFNSIAAAAQTNTADASGKAIKAAFDFEAANTVLADMGASASDKGLTLSTKETTSDGADDSIEGISRAYASSDVEVSRYDASSFKAGLGKFDGALQKYSDLFESTSGDTPEGNTSATDDEDRPPSSDTEDTFAEPSVLNAFDDAARSFIDAKIANADLEILVFDTEVIYLDKATFTGESVTVSWQLEDGGRATMIGLPSDMAEFLVA</sequence>
<feature type="compositionally biased region" description="Polar residues" evidence="1">
    <location>
        <begin position="489"/>
        <end position="503"/>
    </location>
</feature>
<dbReference type="EMBL" id="VENJ01000036">
    <property type="protein sequence ID" value="MTJ06057.1"/>
    <property type="molecule type" value="Genomic_DNA"/>
</dbReference>
<evidence type="ECO:0000313" key="3">
    <source>
        <dbReference type="Proteomes" id="UP000483078"/>
    </source>
</evidence>
<dbReference type="Proteomes" id="UP000483078">
    <property type="component" value="Unassembled WGS sequence"/>
</dbReference>
<accession>A0A7C9LCH4</accession>
<feature type="region of interest" description="Disordered" evidence="1">
    <location>
        <begin position="489"/>
        <end position="519"/>
    </location>
</feature>
<feature type="compositionally biased region" description="Basic and acidic residues" evidence="1">
    <location>
        <begin position="198"/>
        <end position="208"/>
    </location>
</feature>
<organism evidence="2 3">
    <name type="scientific">Sediminimonas qiaohouensis</name>
    <dbReference type="NCBI Taxonomy" id="552061"/>
    <lineage>
        <taxon>Bacteria</taxon>
        <taxon>Pseudomonadati</taxon>
        <taxon>Pseudomonadota</taxon>
        <taxon>Alphaproteobacteria</taxon>
        <taxon>Rhodobacterales</taxon>
        <taxon>Roseobacteraceae</taxon>
        <taxon>Sediminimonas</taxon>
    </lineage>
</organism>
<name>A0A7C9LCH4_9RHOB</name>
<dbReference type="RefSeq" id="WP_273251357.1">
    <property type="nucleotide sequence ID" value="NZ_VENJ01000036.1"/>
</dbReference>
<evidence type="ECO:0000256" key="1">
    <source>
        <dbReference type="SAM" id="MobiDB-lite"/>
    </source>
</evidence>
<gene>
    <name evidence="2" type="ORF">FH759_15425</name>
</gene>
<protein>
    <submittedName>
        <fullName evidence="2">Uncharacterized protein</fullName>
    </submittedName>
</protein>
<feature type="compositionally biased region" description="Acidic residues" evidence="1">
    <location>
        <begin position="504"/>
        <end position="519"/>
    </location>
</feature>
<reference evidence="2 3" key="1">
    <citation type="submission" date="2019-06" db="EMBL/GenBank/DDBJ databases">
        <title>Enrichment of Autotrophic Halophilic Microorganisms from Red Sea Brine Pool Using Microbial Electrosynthesis System.</title>
        <authorList>
            <person name="Alqahtani M.F."/>
            <person name="Bajracharya S."/>
            <person name="Katuri K.P."/>
            <person name="Ali M."/>
            <person name="Saikaly P.E."/>
        </authorList>
    </citation>
    <scope>NUCLEOTIDE SEQUENCE [LARGE SCALE GENOMIC DNA]</scope>
    <source>
        <strain evidence="2">MES6</strain>
    </source>
</reference>
<evidence type="ECO:0000313" key="2">
    <source>
        <dbReference type="EMBL" id="MTJ06057.1"/>
    </source>
</evidence>
<proteinExistence type="predicted"/>
<feature type="compositionally biased region" description="Polar residues" evidence="1">
    <location>
        <begin position="7"/>
        <end position="17"/>
    </location>
</feature>
<feature type="region of interest" description="Disordered" evidence="1">
    <location>
        <begin position="1"/>
        <end position="21"/>
    </location>
</feature>